<reference evidence="1" key="2">
    <citation type="submission" date="2020-06" db="EMBL/GenBank/DDBJ databases">
        <title>Helianthus annuus Genome sequencing and assembly Release 2.</title>
        <authorList>
            <person name="Gouzy J."/>
            <person name="Langlade N."/>
            <person name="Munos S."/>
        </authorList>
    </citation>
    <scope>NUCLEOTIDE SEQUENCE</scope>
    <source>
        <tissue evidence="1">Leaves</tissue>
    </source>
</reference>
<proteinExistence type="predicted"/>
<dbReference type="Gramene" id="mRNA:HanXRQr2_Chr15g0712911">
    <property type="protein sequence ID" value="mRNA:HanXRQr2_Chr15g0712911"/>
    <property type="gene ID" value="HanXRQr2_Chr15g0712911"/>
</dbReference>
<dbReference type="EMBL" id="MNCJ02000330">
    <property type="protein sequence ID" value="KAF5766230.1"/>
    <property type="molecule type" value="Genomic_DNA"/>
</dbReference>
<organism evidence="1 2">
    <name type="scientific">Helianthus annuus</name>
    <name type="common">Common sunflower</name>
    <dbReference type="NCBI Taxonomy" id="4232"/>
    <lineage>
        <taxon>Eukaryota</taxon>
        <taxon>Viridiplantae</taxon>
        <taxon>Streptophyta</taxon>
        <taxon>Embryophyta</taxon>
        <taxon>Tracheophyta</taxon>
        <taxon>Spermatophyta</taxon>
        <taxon>Magnoliopsida</taxon>
        <taxon>eudicotyledons</taxon>
        <taxon>Gunneridae</taxon>
        <taxon>Pentapetalae</taxon>
        <taxon>asterids</taxon>
        <taxon>campanulids</taxon>
        <taxon>Asterales</taxon>
        <taxon>Asteraceae</taxon>
        <taxon>Asteroideae</taxon>
        <taxon>Heliantheae alliance</taxon>
        <taxon>Heliantheae</taxon>
        <taxon>Helianthus</taxon>
    </lineage>
</organism>
<keyword evidence="2" id="KW-1185">Reference proteome</keyword>
<reference evidence="1" key="1">
    <citation type="journal article" date="2017" name="Nature">
        <title>The sunflower genome provides insights into oil metabolism, flowering and Asterid evolution.</title>
        <authorList>
            <person name="Badouin H."/>
            <person name="Gouzy J."/>
            <person name="Grassa C.J."/>
            <person name="Murat F."/>
            <person name="Staton S.E."/>
            <person name="Cottret L."/>
            <person name="Lelandais-Briere C."/>
            <person name="Owens G.L."/>
            <person name="Carrere S."/>
            <person name="Mayjonade B."/>
            <person name="Legrand L."/>
            <person name="Gill N."/>
            <person name="Kane N.C."/>
            <person name="Bowers J.E."/>
            <person name="Hubner S."/>
            <person name="Bellec A."/>
            <person name="Berard A."/>
            <person name="Berges H."/>
            <person name="Blanchet N."/>
            <person name="Boniface M.C."/>
            <person name="Brunel D."/>
            <person name="Catrice O."/>
            <person name="Chaidir N."/>
            <person name="Claudel C."/>
            <person name="Donnadieu C."/>
            <person name="Faraut T."/>
            <person name="Fievet G."/>
            <person name="Helmstetter N."/>
            <person name="King M."/>
            <person name="Knapp S.J."/>
            <person name="Lai Z."/>
            <person name="Le Paslier M.C."/>
            <person name="Lippi Y."/>
            <person name="Lorenzon L."/>
            <person name="Mandel J.R."/>
            <person name="Marage G."/>
            <person name="Marchand G."/>
            <person name="Marquand E."/>
            <person name="Bret-Mestries E."/>
            <person name="Morien E."/>
            <person name="Nambeesan S."/>
            <person name="Nguyen T."/>
            <person name="Pegot-Espagnet P."/>
            <person name="Pouilly N."/>
            <person name="Raftis F."/>
            <person name="Sallet E."/>
            <person name="Schiex T."/>
            <person name="Thomas J."/>
            <person name="Vandecasteele C."/>
            <person name="Vares D."/>
            <person name="Vear F."/>
            <person name="Vautrin S."/>
            <person name="Crespi M."/>
            <person name="Mangin B."/>
            <person name="Burke J.M."/>
            <person name="Salse J."/>
            <person name="Munos S."/>
            <person name="Vincourt P."/>
            <person name="Rieseberg L.H."/>
            <person name="Langlade N.B."/>
        </authorList>
    </citation>
    <scope>NUCLEOTIDE SEQUENCE</scope>
    <source>
        <tissue evidence="1">Leaves</tissue>
    </source>
</reference>
<dbReference type="AlphaFoldDB" id="A0A9K3E363"/>
<sequence>MLIFCPSFTLFCYCIGFSRFHLVTPASNTPQQIGHTNAFFHRYCKRQCNKSISSIMERNKDDILIN</sequence>
<evidence type="ECO:0000313" key="1">
    <source>
        <dbReference type="EMBL" id="KAF5766230.1"/>
    </source>
</evidence>
<name>A0A9K3E363_HELAN</name>
<comment type="caution">
    <text evidence="1">The sequence shown here is derived from an EMBL/GenBank/DDBJ whole genome shotgun (WGS) entry which is preliminary data.</text>
</comment>
<evidence type="ECO:0000313" key="2">
    <source>
        <dbReference type="Proteomes" id="UP000215914"/>
    </source>
</evidence>
<accession>A0A9K3E363</accession>
<dbReference type="Proteomes" id="UP000215914">
    <property type="component" value="Unassembled WGS sequence"/>
</dbReference>
<protein>
    <submittedName>
        <fullName evidence="1">Uncharacterized protein</fullName>
    </submittedName>
</protein>
<gene>
    <name evidence="1" type="ORF">HanXRQr2_Chr15g0712911</name>
</gene>